<evidence type="ECO:0000313" key="4">
    <source>
        <dbReference type="Proteomes" id="UP001160148"/>
    </source>
</evidence>
<evidence type="ECO:0000256" key="1">
    <source>
        <dbReference type="SAM" id="MobiDB-lite"/>
    </source>
</evidence>
<proteinExistence type="predicted"/>
<dbReference type="AlphaFoldDB" id="A0AAV0WMU0"/>
<gene>
    <name evidence="3" type="ORF">MEUPH1_LOCUS12863</name>
</gene>
<name>A0AAV0WMU0_9HEMI</name>
<dbReference type="InterPro" id="IPR013083">
    <property type="entry name" value="Znf_RING/FYVE/PHD"/>
</dbReference>
<feature type="domain" description="PiggyBac transposable element-derived protein" evidence="2">
    <location>
        <begin position="135"/>
        <end position="261"/>
    </location>
</feature>
<feature type="domain" description="PiggyBac transposable element-derived protein" evidence="2">
    <location>
        <begin position="271"/>
        <end position="410"/>
    </location>
</feature>
<feature type="region of interest" description="Disordered" evidence="1">
    <location>
        <begin position="17"/>
        <end position="57"/>
    </location>
</feature>
<dbReference type="Proteomes" id="UP001160148">
    <property type="component" value="Unassembled WGS sequence"/>
</dbReference>
<dbReference type="PANTHER" id="PTHR46599">
    <property type="entry name" value="PIGGYBAC TRANSPOSABLE ELEMENT-DERIVED PROTEIN 4"/>
    <property type="match status" value="1"/>
</dbReference>
<dbReference type="Gene3D" id="3.30.40.10">
    <property type="entry name" value="Zinc/RING finger domain, C3HC4 (zinc finger)"/>
    <property type="match status" value="1"/>
</dbReference>
<feature type="compositionally biased region" description="Acidic residues" evidence="1">
    <location>
        <begin position="47"/>
        <end position="57"/>
    </location>
</feature>
<sequence>MDELERRRIEAFIDDFDDNEDIWGGNSSDEEEDNVEMLQKDHNTDTEQSDISDEENSEQAEYNFVDNAIINDDNYHESDDELPLSMRMLPYYIGKDGTRWNKRAPNQRVRTSKKNYVTEKSGVSPTIRNKTNILECWQVFFTKPMLDTIVNCTNIYISKARASYSRERDASDTDYKEIKALIGILYMTGAMKCSHRSSEDLWQSDGTGADLFACVMSERRFRFLLRCIRFDDIRGRTQRKEIDKITHIRWIFENFVSNCKQPDGPFSIDNSASEVVKRLVSPISKTGRNITADNWFASVSLAEELLKNHNLTLVATIKKNKREIPKEFLVTKNRELCSSYFGFQNNMSIVSYMPKKNKIVLVLSTMHSSKTIDESSGLAKKPEIITFYNATKGAVDNMDRMTENYTVARRINAEDFIIPEDRDPDAIDAWSRQLELENIPFEPVEIVLPTLDNQDSKCIICIEADRALAFISCCLKILCGDCVNFLEPKRCPACSEHFTNSLRIW</sequence>
<reference evidence="3 4" key="1">
    <citation type="submission" date="2023-01" db="EMBL/GenBank/DDBJ databases">
        <authorList>
            <person name="Whitehead M."/>
        </authorList>
    </citation>
    <scope>NUCLEOTIDE SEQUENCE [LARGE SCALE GENOMIC DNA]</scope>
</reference>
<evidence type="ECO:0000313" key="3">
    <source>
        <dbReference type="EMBL" id="CAI6357215.1"/>
    </source>
</evidence>
<dbReference type="InterPro" id="IPR029526">
    <property type="entry name" value="PGBD"/>
</dbReference>
<organism evidence="3 4">
    <name type="scientific">Macrosiphum euphorbiae</name>
    <name type="common">potato aphid</name>
    <dbReference type="NCBI Taxonomy" id="13131"/>
    <lineage>
        <taxon>Eukaryota</taxon>
        <taxon>Metazoa</taxon>
        <taxon>Ecdysozoa</taxon>
        <taxon>Arthropoda</taxon>
        <taxon>Hexapoda</taxon>
        <taxon>Insecta</taxon>
        <taxon>Pterygota</taxon>
        <taxon>Neoptera</taxon>
        <taxon>Paraneoptera</taxon>
        <taxon>Hemiptera</taxon>
        <taxon>Sternorrhyncha</taxon>
        <taxon>Aphidomorpha</taxon>
        <taxon>Aphidoidea</taxon>
        <taxon>Aphididae</taxon>
        <taxon>Macrosiphini</taxon>
        <taxon>Macrosiphum</taxon>
    </lineage>
</organism>
<accession>A0AAV0WMU0</accession>
<evidence type="ECO:0000259" key="2">
    <source>
        <dbReference type="Pfam" id="PF13843"/>
    </source>
</evidence>
<keyword evidence="4" id="KW-1185">Reference proteome</keyword>
<dbReference type="EMBL" id="CARXXK010000002">
    <property type="protein sequence ID" value="CAI6357215.1"/>
    <property type="molecule type" value="Genomic_DNA"/>
</dbReference>
<dbReference type="PANTHER" id="PTHR46599:SF3">
    <property type="entry name" value="PIGGYBAC TRANSPOSABLE ELEMENT-DERIVED PROTEIN 4"/>
    <property type="match status" value="1"/>
</dbReference>
<protein>
    <recommendedName>
        <fullName evidence="2">PiggyBac transposable element-derived protein domain-containing protein</fullName>
    </recommendedName>
</protein>
<dbReference type="Pfam" id="PF13843">
    <property type="entry name" value="DDE_Tnp_1_7"/>
    <property type="match status" value="2"/>
</dbReference>
<comment type="caution">
    <text evidence="3">The sequence shown here is derived from an EMBL/GenBank/DDBJ whole genome shotgun (WGS) entry which is preliminary data.</text>
</comment>